<dbReference type="InterPro" id="IPR001387">
    <property type="entry name" value="Cro/C1-type_HTH"/>
</dbReference>
<evidence type="ECO:0000256" key="1">
    <source>
        <dbReference type="ARBA" id="ARBA00022491"/>
    </source>
</evidence>
<dbReference type="Pfam" id="PF13377">
    <property type="entry name" value="Peripla_BP_3"/>
    <property type="match status" value="1"/>
</dbReference>
<keyword evidence="3 7" id="KW-0238">DNA-binding</keyword>
<dbReference type="PANTHER" id="PTHR30146">
    <property type="entry name" value="LACI-RELATED TRANSCRIPTIONAL REPRESSOR"/>
    <property type="match status" value="1"/>
</dbReference>
<dbReference type="Proteomes" id="UP000585681">
    <property type="component" value="Unassembled WGS sequence"/>
</dbReference>
<dbReference type="GO" id="GO:0003700">
    <property type="term" value="F:DNA-binding transcription factor activity"/>
    <property type="evidence" value="ECO:0007669"/>
    <property type="project" value="TreeGrafter"/>
</dbReference>
<dbReference type="InterPro" id="IPR046335">
    <property type="entry name" value="LacI/GalR-like_sensor"/>
</dbReference>
<dbReference type="PANTHER" id="PTHR30146:SF95">
    <property type="entry name" value="RIBOSE OPERON REPRESSOR"/>
    <property type="match status" value="1"/>
</dbReference>
<evidence type="ECO:0000313" key="7">
    <source>
        <dbReference type="EMBL" id="MBB4023932.1"/>
    </source>
</evidence>
<keyword evidence="4" id="KW-0804">Transcription</keyword>
<dbReference type="SUPFAM" id="SSF53822">
    <property type="entry name" value="Periplasmic binding protein-like I"/>
    <property type="match status" value="1"/>
</dbReference>
<dbReference type="CDD" id="cd01392">
    <property type="entry name" value="HTH_LacI"/>
    <property type="match status" value="1"/>
</dbReference>
<dbReference type="GO" id="GO:0000976">
    <property type="term" value="F:transcription cis-regulatory region binding"/>
    <property type="evidence" value="ECO:0007669"/>
    <property type="project" value="TreeGrafter"/>
</dbReference>
<feature type="domain" description="HTH cro/C1-type" evidence="6">
    <location>
        <begin position="4"/>
        <end position="55"/>
    </location>
</feature>
<dbReference type="SMART" id="SM00354">
    <property type="entry name" value="HTH_LACI"/>
    <property type="match status" value="1"/>
</dbReference>
<keyword evidence="2" id="KW-0805">Transcription regulation</keyword>
<dbReference type="InterPro" id="IPR028082">
    <property type="entry name" value="Peripla_BP_I"/>
</dbReference>
<dbReference type="Gene3D" id="1.10.260.40">
    <property type="entry name" value="lambda repressor-like DNA-binding domains"/>
    <property type="match status" value="1"/>
</dbReference>
<dbReference type="PROSITE" id="PS50943">
    <property type="entry name" value="HTH_CROC1"/>
    <property type="match status" value="1"/>
</dbReference>
<evidence type="ECO:0000259" key="5">
    <source>
        <dbReference type="PROSITE" id="PS50932"/>
    </source>
</evidence>
<dbReference type="Gene3D" id="3.40.50.2300">
    <property type="match status" value="2"/>
</dbReference>
<protein>
    <submittedName>
        <fullName evidence="7">DNA-binding LacI/PurR family transcriptional regulator</fullName>
    </submittedName>
</protein>
<keyword evidence="1" id="KW-0678">Repressor</keyword>
<evidence type="ECO:0000313" key="8">
    <source>
        <dbReference type="Proteomes" id="UP000585681"/>
    </source>
</evidence>
<dbReference type="AlphaFoldDB" id="A0A840CIH4"/>
<evidence type="ECO:0000259" key="6">
    <source>
        <dbReference type="PROSITE" id="PS50943"/>
    </source>
</evidence>
<keyword evidence="8" id="KW-1185">Reference proteome</keyword>
<proteinExistence type="predicted"/>
<accession>A0A840CIH4</accession>
<evidence type="ECO:0000256" key="4">
    <source>
        <dbReference type="ARBA" id="ARBA00023163"/>
    </source>
</evidence>
<organism evidence="7 8">
    <name type="scientific">Actibacterium naphthalenivorans</name>
    <dbReference type="NCBI Taxonomy" id="1614693"/>
    <lineage>
        <taxon>Bacteria</taxon>
        <taxon>Pseudomonadati</taxon>
        <taxon>Pseudomonadota</taxon>
        <taxon>Alphaproteobacteria</taxon>
        <taxon>Rhodobacterales</taxon>
        <taxon>Roseobacteraceae</taxon>
        <taxon>Actibacterium</taxon>
    </lineage>
</organism>
<feature type="domain" description="HTH lacI-type" evidence="5">
    <location>
        <begin position="7"/>
        <end position="61"/>
    </location>
</feature>
<dbReference type="CDD" id="cd06278">
    <property type="entry name" value="PBP1_LacI-like"/>
    <property type="match status" value="1"/>
</dbReference>
<evidence type="ECO:0000256" key="2">
    <source>
        <dbReference type="ARBA" id="ARBA00023015"/>
    </source>
</evidence>
<dbReference type="EMBL" id="JACIEQ010000014">
    <property type="protein sequence ID" value="MBB4023932.1"/>
    <property type="molecule type" value="Genomic_DNA"/>
</dbReference>
<dbReference type="InterPro" id="IPR010982">
    <property type="entry name" value="Lambda_DNA-bd_dom_sf"/>
</dbReference>
<dbReference type="PROSITE" id="PS50932">
    <property type="entry name" value="HTH_LACI_2"/>
    <property type="match status" value="1"/>
</dbReference>
<dbReference type="InterPro" id="IPR000843">
    <property type="entry name" value="HTH_LacI"/>
</dbReference>
<dbReference type="Pfam" id="PF00356">
    <property type="entry name" value="LacI"/>
    <property type="match status" value="1"/>
</dbReference>
<dbReference type="SUPFAM" id="SSF47413">
    <property type="entry name" value="lambda repressor-like DNA-binding domains"/>
    <property type="match status" value="1"/>
</dbReference>
<reference evidence="7" key="1">
    <citation type="submission" date="2020-08" db="EMBL/GenBank/DDBJ databases">
        <title>Genomic Encyclopedia of Type Strains, Phase IV (KMG-IV): sequencing the most valuable type-strain genomes for metagenomic binning, comparative biology and taxonomic classification.</title>
        <authorList>
            <person name="Goeker M."/>
        </authorList>
    </citation>
    <scope>NUCLEOTIDE SEQUENCE [LARGE SCALE GENOMIC DNA]</scope>
    <source>
        <strain evidence="7">DSM 105040</strain>
    </source>
</reference>
<evidence type="ECO:0000256" key="3">
    <source>
        <dbReference type="ARBA" id="ARBA00023125"/>
    </source>
</evidence>
<dbReference type="RefSeq" id="WP_054539077.1">
    <property type="nucleotide sequence ID" value="NZ_JACIEQ010000014.1"/>
</dbReference>
<comment type="caution">
    <text evidence="7">The sequence shown here is derived from an EMBL/GenBank/DDBJ whole genome shotgun (WGS) entry which is preliminary data.</text>
</comment>
<name>A0A840CIH4_9RHOB</name>
<sequence length="336" mass="36017">MNGQRSVTAEDVARLAGVSRSAVSRAFTNGASISSETRDKVMAAADRLGYRVNYLARSLTLQRTELVALVVSDMDHSFRARIVDLLSRGLVKAGYRPFLLPWSDGDDAGRLIDMMLHYNVSGAIMTSDTPPGEIAAHCARHGVPLVLVNKAPVDAHAPRVLHDVEAAGRLAAEALFEAGCRRVAYAGPRRPSYTIDARRAAFLRHAAELGMRCRFEANGARPNYAGGVEAAAEFLPRAGEVDGVHCGNDFLALGFLDRIRSDGLRVPADLSVVGCDNIAEAAWTSYDLTTVTQDAEAVVSACLAALIELVEGEEEPAPTTVIPVRLVRRGSTSHRA</sequence>
<gene>
    <name evidence="7" type="ORF">GGR17_003772</name>
</gene>